<evidence type="ECO:0000256" key="3">
    <source>
        <dbReference type="ARBA" id="ARBA00022741"/>
    </source>
</evidence>
<dbReference type="Gene3D" id="3.40.50.300">
    <property type="entry name" value="P-loop containing nucleotide triphosphate hydrolases"/>
    <property type="match status" value="1"/>
</dbReference>
<evidence type="ECO:0000259" key="5">
    <source>
        <dbReference type="PROSITE" id="PS50893"/>
    </source>
</evidence>
<accession>A0ABR9GQP8</accession>
<dbReference type="PROSITE" id="PS50893">
    <property type="entry name" value="ABC_TRANSPORTER_2"/>
    <property type="match status" value="1"/>
</dbReference>
<dbReference type="InterPro" id="IPR027417">
    <property type="entry name" value="P-loop_NTPase"/>
</dbReference>
<comment type="caution">
    <text evidence="6">The sequence shown here is derived from an EMBL/GenBank/DDBJ whole genome shotgun (WGS) entry which is preliminary data.</text>
</comment>
<dbReference type="Pfam" id="PF00005">
    <property type="entry name" value="ABC_tran"/>
    <property type="match status" value="1"/>
</dbReference>
<keyword evidence="2" id="KW-0813">Transport</keyword>
<feature type="domain" description="ABC transporter" evidence="5">
    <location>
        <begin position="2"/>
        <end position="238"/>
    </location>
</feature>
<sequence length="313" mass="34226">MIRLEHVTKNFAGSNHPAVDDLDLHIEAGTTVAMIGPSGCGKTTTMRMINCLETPTSGRVLVSGNNVADTDPKQLRRTIGYVIQQVGLFPHMTIARNIATVPRLLGWDKARTDRRVDELLELVSLDPSVMRDRLPHELSGGQRQRVGFARALAADPAIMLMDEPFGAIDPITRVRLQDEFRQILKKVSKTVVIVTHDIDEAIKMGDRVAIMRDGQLLQYDSPEAILANPANEFVKNFLGPDRTIKRLSLINVASVMTAPRAAAKGTSIAPDASLHVALARILDDNLQGMDVMAPDGTAIGYLDRDAVLACHTR</sequence>
<evidence type="ECO:0000256" key="2">
    <source>
        <dbReference type="ARBA" id="ARBA00022448"/>
    </source>
</evidence>
<evidence type="ECO:0000313" key="6">
    <source>
        <dbReference type="EMBL" id="MBE1205971.1"/>
    </source>
</evidence>
<dbReference type="PANTHER" id="PTHR43117">
    <property type="entry name" value="OSMOPROTECTANT IMPORT ATP-BINDING PROTEIN OSMV"/>
    <property type="match status" value="1"/>
</dbReference>
<dbReference type="PANTHER" id="PTHR43117:SF4">
    <property type="entry name" value="OSMOPROTECTANT IMPORT ATP-BINDING PROTEIN OSMV"/>
    <property type="match status" value="1"/>
</dbReference>
<keyword evidence="7" id="KW-1185">Reference proteome</keyword>
<dbReference type="EMBL" id="JACZEP010000005">
    <property type="protein sequence ID" value="MBE1205971.1"/>
    <property type="molecule type" value="Genomic_DNA"/>
</dbReference>
<dbReference type="SUPFAM" id="SSF52540">
    <property type="entry name" value="P-loop containing nucleoside triphosphate hydrolases"/>
    <property type="match status" value="1"/>
</dbReference>
<keyword evidence="3" id="KW-0547">Nucleotide-binding</keyword>
<name>A0ABR9GQP8_9HYPH</name>
<dbReference type="GO" id="GO:0005524">
    <property type="term" value="F:ATP binding"/>
    <property type="evidence" value="ECO:0007669"/>
    <property type="project" value="UniProtKB-KW"/>
</dbReference>
<dbReference type="InterPro" id="IPR003593">
    <property type="entry name" value="AAA+_ATPase"/>
</dbReference>
<keyword evidence="4 6" id="KW-0067">ATP-binding</keyword>
<protein>
    <submittedName>
        <fullName evidence="6">ABC transporter ATP-binding protein</fullName>
    </submittedName>
</protein>
<dbReference type="InterPro" id="IPR017871">
    <property type="entry name" value="ABC_transporter-like_CS"/>
</dbReference>
<gene>
    <name evidence="6" type="ORF">IHE39_16875</name>
</gene>
<dbReference type="InterPro" id="IPR003439">
    <property type="entry name" value="ABC_transporter-like_ATP-bd"/>
</dbReference>
<evidence type="ECO:0000256" key="1">
    <source>
        <dbReference type="ARBA" id="ARBA00005417"/>
    </source>
</evidence>
<dbReference type="SMART" id="SM00382">
    <property type="entry name" value="AAA"/>
    <property type="match status" value="1"/>
</dbReference>
<evidence type="ECO:0000256" key="4">
    <source>
        <dbReference type="ARBA" id="ARBA00022840"/>
    </source>
</evidence>
<dbReference type="RefSeq" id="WP_192567265.1">
    <property type="nucleotide sequence ID" value="NZ_JACZEP010000005.1"/>
</dbReference>
<evidence type="ECO:0000313" key="7">
    <source>
        <dbReference type="Proteomes" id="UP000598227"/>
    </source>
</evidence>
<dbReference type="PROSITE" id="PS00211">
    <property type="entry name" value="ABC_TRANSPORTER_1"/>
    <property type="match status" value="1"/>
</dbReference>
<proteinExistence type="inferred from homology"/>
<dbReference type="Proteomes" id="UP000598227">
    <property type="component" value="Unassembled WGS sequence"/>
</dbReference>
<organism evidence="6 7">
    <name type="scientific">Aminobacter carboxidus</name>
    <dbReference type="NCBI Taxonomy" id="376165"/>
    <lineage>
        <taxon>Bacteria</taxon>
        <taxon>Pseudomonadati</taxon>
        <taxon>Pseudomonadota</taxon>
        <taxon>Alphaproteobacteria</taxon>
        <taxon>Hyphomicrobiales</taxon>
        <taxon>Phyllobacteriaceae</taxon>
        <taxon>Aminobacter</taxon>
    </lineage>
</organism>
<comment type="similarity">
    <text evidence="1">Belongs to the ABC transporter superfamily.</text>
</comment>
<reference evidence="6 7" key="1">
    <citation type="submission" date="2020-09" db="EMBL/GenBank/DDBJ databases">
        <title>Draft Genome Sequence of Aminobacter carboxidus type strain DSM 1086, a soil Gram-negative carboxydobacterium.</title>
        <authorList>
            <person name="Turrini P."/>
            <person name="Tescari M."/>
            <person name="Artuso I."/>
            <person name="Lugli G.A."/>
            <person name="Frangipani E."/>
            <person name="Ventura M."/>
            <person name="Visca P."/>
        </authorList>
    </citation>
    <scope>NUCLEOTIDE SEQUENCE [LARGE SCALE GENOMIC DNA]</scope>
    <source>
        <strain evidence="6 7">DSM 1086</strain>
    </source>
</reference>